<feature type="transmembrane region" description="Helical" evidence="8">
    <location>
        <begin position="140"/>
        <end position="162"/>
    </location>
</feature>
<feature type="transmembrane region" description="Helical" evidence="8">
    <location>
        <begin position="290"/>
        <end position="310"/>
    </location>
</feature>
<gene>
    <name evidence="10" type="primary">LOC109463060</name>
</gene>
<feature type="transmembrane region" description="Helical" evidence="8">
    <location>
        <begin position="192"/>
        <end position="211"/>
    </location>
</feature>
<protein>
    <recommendedName>
        <fullName evidence="7">Adenosine 3'-phospho 5'-phosphosulfate transporter 2</fullName>
    </recommendedName>
</protein>
<evidence type="ECO:0000256" key="7">
    <source>
        <dbReference type="ARBA" id="ARBA00039669"/>
    </source>
</evidence>
<feature type="transmembrane region" description="Helical" evidence="8">
    <location>
        <begin position="76"/>
        <end position="94"/>
    </location>
</feature>
<feature type="transmembrane region" description="Helical" evidence="8">
    <location>
        <begin position="255"/>
        <end position="278"/>
    </location>
</feature>
<reference evidence="10" key="1">
    <citation type="submission" date="2025-08" db="UniProtKB">
        <authorList>
            <consortium name="RefSeq"/>
        </authorList>
    </citation>
    <scope>IDENTIFICATION</scope>
    <source>
        <tissue evidence="10">Gonad</tissue>
    </source>
</reference>
<dbReference type="GO" id="GO:0005789">
    <property type="term" value="C:endoplasmic reticulum membrane"/>
    <property type="evidence" value="ECO:0007669"/>
    <property type="project" value="TreeGrafter"/>
</dbReference>
<dbReference type="GO" id="GO:0046964">
    <property type="term" value="F:3'-phosphoadenosine 5'-phosphosulfate transmembrane transporter activity"/>
    <property type="evidence" value="ECO:0007669"/>
    <property type="project" value="TreeGrafter"/>
</dbReference>
<keyword evidence="6 8" id="KW-0472">Membrane</keyword>
<comment type="similarity">
    <text evidence="2">Belongs to the nucleotide-sugar transporter family. SLC35B subfamily.</text>
</comment>
<dbReference type="Pfam" id="PF08449">
    <property type="entry name" value="UAA"/>
    <property type="match status" value="1"/>
</dbReference>
<keyword evidence="5 8" id="KW-1133">Transmembrane helix</keyword>
<accession>A0A6P4XTB5</accession>
<evidence type="ECO:0000313" key="9">
    <source>
        <dbReference type="Proteomes" id="UP000515135"/>
    </source>
</evidence>
<evidence type="ECO:0000256" key="4">
    <source>
        <dbReference type="ARBA" id="ARBA00022692"/>
    </source>
</evidence>
<dbReference type="Proteomes" id="UP000515135">
    <property type="component" value="Unplaced"/>
</dbReference>
<evidence type="ECO:0000256" key="5">
    <source>
        <dbReference type="ARBA" id="ARBA00022989"/>
    </source>
</evidence>
<dbReference type="AlphaFoldDB" id="A0A6P4XTB5"/>
<evidence type="ECO:0000313" key="10">
    <source>
        <dbReference type="RefSeq" id="XP_019615323.1"/>
    </source>
</evidence>
<sequence length="397" mass="43720">MIKSRNTSIVNMANMSDTTTKQGDPDFTNLSNGRNVSITIQEGESYISVKPAGEKQPDEIRVLGVSLSGLPRAGQFLVCVGGVFFFYLMYGYVLELIFRLEGFKPFGWYLTLVQFAFYSVFGAGELQFKADKTRRIPMKTYCGLAFLTVATMGLSNSAVGYLNYPTQVIFKCCKLIPVMIGGVLIQGKRYGMIDVTACLCMTFGLIFFTLADVEVQPNFDTHGVVLISLALVADAVIGNVQEKTMKAHSASNTEVVLYSYSVGFVYILVGLLVSGELLEPIRFCAQYPGYTYGLAAALSVTGYVGINFVLTLVKSFGALPAVTVTTCRKAVTIILSFIFFTKPFTMQYVWSALLVTAGILLSTYSKNQLKMDALIQRYVLHPLFTRQGRSSEKTEFV</sequence>
<dbReference type="PANTHER" id="PTHR10778:SF8">
    <property type="entry name" value="ADENOSINE 3'-PHOSPHO 5'-PHOSPHOSULFATE TRANSPORTER 2"/>
    <property type="match status" value="1"/>
</dbReference>
<keyword evidence="3" id="KW-0813">Transport</keyword>
<evidence type="ECO:0000256" key="8">
    <source>
        <dbReference type="SAM" id="Phobius"/>
    </source>
</evidence>
<keyword evidence="9" id="KW-1185">Reference proteome</keyword>
<dbReference type="GeneID" id="109463060"/>
<dbReference type="KEGG" id="bbel:109463060"/>
<keyword evidence="4 8" id="KW-0812">Transmembrane</keyword>
<evidence type="ECO:0000256" key="3">
    <source>
        <dbReference type="ARBA" id="ARBA00022448"/>
    </source>
</evidence>
<dbReference type="PANTHER" id="PTHR10778">
    <property type="entry name" value="SOLUTE CARRIER FAMILY 35 MEMBER B"/>
    <property type="match status" value="1"/>
</dbReference>
<evidence type="ECO:0000256" key="1">
    <source>
        <dbReference type="ARBA" id="ARBA00004141"/>
    </source>
</evidence>
<evidence type="ECO:0000256" key="6">
    <source>
        <dbReference type="ARBA" id="ARBA00023136"/>
    </source>
</evidence>
<proteinExistence type="inferred from homology"/>
<dbReference type="RefSeq" id="XP_019615323.1">
    <property type="nucleotide sequence ID" value="XM_019759764.1"/>
</dbReference>
<dbReference type="GO" id="GO:0000139">
    <property type="term" value="C:Golgi membrane"/>
    <property type="evidence" value="ECO:0007669"/>
    <property type="project" value="TreeGrafter"/>
</dbReference>
<feature type="transmembrane region" description="Helical" evidence="8">
    <location>
        <begin position="317"/>
        <end position="340"/>
    </location>
</feature>
<organism evidence="9 10">
    <name type="scientific">Branchiostoma belcheri</name>
    <name type="common">Amphioxus</name>
    <dbReference type="NCBI Taxonomy" id="7741"/>
    <lineage>
        <taxon>Eukaryota</taxon>
        <taxon>Metazoa</taxon>
        <taxon>Chordata</taxon>
        <taxon>Cephalochordata</taxon>
        <taxon>Leptocardii</taxon>
        <taxon>Amphioxiformes</taxon>
        <taxon>Branchiostomatidae</taxon>
        <taxon>Branchiostoma</taxon>
    </lineage>
</organism>
<dbReference type="InterPro" id="IPR013657">
    <property type="entry name" value="SCL35B1-4/HUT1"/>
</dbReference>
<evidence type="ECO:0000256" key="2">
    <source>
        <dbReference type="ARBA" id="ARBA00010694"/>
    </source>
</evidence>
<feature type="transmembrane region" description="Helical" evidence="8">
    <location>
        <begin position="346"/>
        <end position="364"/>
    </location>
</feature>
<feature type="transmembrane region" description="Helical" evidence="8">
    <location>
        <begin position="168"/>
        <end position="185"/>
    </location>
</feature>
<feature type="transmembrane region" description="Helical" evidence="8">
    <location>
        <begin position="106"/>
        <end position="128"/>
    </location>
</feature>
<name>A0A6P4XTB5_BRABE</name>
<comment type="subcellular location">
    <subcellularLocation>
        <location evidence="1">Membrane</location>
        <topology evidence="1">Multi-pass membrane protein</topology>
    </subcellularLocation>
</comment>
<feature type="transmembrane region" description="Helical" evidence="8">
    <location>
        <begin position="223"/>
        <end position="240"/>
    </location>
</feature>
<dbReference type="OrthoDB" id="438495at2759"/>